<gene>
    <name evidence="2" type="primary">Sycp1</name>
    <name evidence="2" type="ORF">APHCOE_R07444</name>
</gene>
<accession>A0A7K7CPL7</accession>
<dbReference type="InterPro" id="IPR008827">
    <property type="entry name" value="SYCP1"/>
</dbReference>
<proteinExistence type="predicted"/>
<organism evidence="2 3">
    <name type="scientific">Aphelocoma coerulescens</name>
    <name type="common">Florida scrub-jay</name>
    <name type="synonym">Corvus coerulescens</name>
    <dbReference type="NCBI Taxonomy" id="39617"/>
    <lineage>
        <taxon>Eukaryota</taxon>
        <taxon>Metazoa</taxon>
        <taxon>Chordata</taxon>
        <taxon>Craniata</taxon>
        <taxon>Vertebrata</taxon>
        <taxon>Euteleostomi</taxon>
        <taxon>Archelosauria</taxon>
        <taxon>Archosauria</taxon>
        <taxon>Dinosauria</taxon>
        <taxon>Saurischia</taxon>
        <taxon>Theropoda</taxon>
        <taxon>Coelurosauria</taxon>
        <taxon>Aves</taxon>
        <taxon>Neognathae</taxon>
        <taxon>Neoaves</taxon>
        <taxon>Telluraves</taxon>
        <taxon>Australaves</taxon>
        <taxon>Passeriformes</taxon>
        <taxon>Corvoidea</taxon>
        <taxon>Corvidae</taxon>
        <taxon>Aphelocoma</taxon>
    </lineage>
</organism>
<feature type="coiled-coil region" evidence="1">
    <location>
        <begin position="666"/>
        <end position="693"/>
    </location>
</feature>
<evidence type="ECO:0000256" key="1">
    <source>
        <dbReference type="SAM" id="Coils"/>
    </source>
</evidence>
<feature type="coiled-coil region" evidence="1">
    <location>
        <begin position="27"/>
        <end position="137"/>
    </location>
</feature>
<feature type="non-terminal residue" evidence="2">
    <location>
        <position position="1"/>
    </location>
</feature>
<keyword evidence="3" id="KW-1185">Reference proteome</keyword>
<sequence>NTETTNELFSKLYKEAEKIKQWKLTVESELNQKERKLQENIKIIEAQNKAIQELQASIFENEKLHLKLEDEICENKDLLKETTALRHLCNLLKETCTHFTEKTSKYEQEKEETRQLYEELHSNMERLTVAFEELRVQADNDRLEMNFKLKEEAEKVDKFEKECKLEVSQKEKQISALTMQRDEKDGVIKDIKAQLQESQNKIADLVEAKLHEEEMLKESQVSQEHLRAELEEAKISLQKAEVTQKSLETEFQTTVKTLIQVTGEKEAQEEECKKTKALLAALTEEFEISIANLKSLLQKEQNRLEKHEDESKLLTLELQNKSAELEEMTKLKCDKEVQLEELSATLVSVHFIKNLQTEKFGERNENALQIREFTHIYSKLFLFLLQKEIHDLKVQLTSTAEKEQDYLKQLLTLKTDLEQEALKNEQLTVYLNKLSLEKEQITQEKNGVAAELKKLQERQEAKKRRKYKALKVISKYLLMLVNLPLRNELESLKEKMAKTGEEIKSKLDEREENVRHVTCFMNNLKKQMENKTKCIEELQQENKVLKKKITVESKKNSIYEGKVNKLQLEMENMNKQHKEAIDIYQKDIETKKVNENKLHEEVEKMRLLYDEATMIQRETDIRCQHKITEMVALMEKHKLEYDKMVEERDAELKIYKIKQQKQLSSERALENELSCLKSELSSLKEQLKAEIEEK</sequence>
<dbReference type="AlphaFoldDB" id="A0A7K7CPL7"/>
<dbReference type="GO" id="GO:0051878">
    <property type="term" value="P:lateral element assembly"/>
    <property type="evidence" value="ECO:0007669"/>
    <property type="project" value="TreeGrafter"/>
</dbReference>
<dbReference type="GO" id="GO:0001673">
    <property type="term" value="C:male germ cell nucleus"/>
    <property type="evidence" value="ECO:0007669"/>
    <property type="project" value="TreeGrafter"/>
</dbReference>
<name>A0A7K7CPL7_APHCE</name>
<evidence type="ECO:0000313" key="2">
    <source>
        <dbReference type="EMBL" id="NWY22622.1"/>
    </source>
</evidence>
<dbReference type="PANTHER" id="PTHR46918:SF1">
    <property type="entry name" value="SYNAPTONEMAL COMPLEX PROTEIN 1"/>
    <property type="match status" value="1"/>
</dbReference>
<feature type="coiled-coil region" evidence="1">
    <location>
        <begin position="489"/>
        <end position="583"/>
    </location>
</feature>
<feature type="coiled-coil region" evidence="1">
    <location>
        <begin position="188"/>
        <end position="324"/>
    </location>
</feature>
<dbReference type="EMBL" id="VZSI01000336">
    <property type="protein sequence ID" value="NWY22622.1"/>
    <property type="molecule type" value="Genomic_DNA"/>
</dbReference>
<dbReference type="GO" id="GO:0000711">
    <property type="term" value="P:meiotic DNA repair synthesis"/>
    <property type="evidence" value="ECO:0007669"/>
    <property type="project" value="TreeGrafter"/>
</dbReference>
<dbReference type="GO" id="GO:0003690">
    <property type="term" value="F:double-stranded DNA binding"/>
    <property type="evidence" value="ECO:0007669"/>
    <property type="project" value="TreeGrafter"/>
</dbReference>
<dbReference type="Pfam" id="PF05483">
    <property type="entry name" value="SCP-1"/>
    <property type="match status" value="1"/>
</dbReference>
<evidence type="ECO:0000313" key="3">
    <source>
        <dbReference type="Proteomes" id="UP000575874"/>
    </source>
</evidence>
<dbReference type="GO" id="GO:0000801">
    <property type="term" value="C:central element"/>
    <property type="evidence" value="ECO:0007669"/>
    <property type="project" value="TreeGrafter"/>
</dbReference>
<comment type="caution">
    <text evidence="2">The sequence shown here is derived from an EMBL/GenBank/DDBJ whole genome shotgun (WGS) entry which is preliminary data.</text>
</comment>
<dbReference type="GO" id="GO:0051026">
    <property type="term" value="P:chiasma assembly"/>
    <property type="evidence" value="ECO:0007669"/>
    <property type="project" value="TreeGrafter"/>
</dbReference>
<dbReference type="Proteomes" id="UP000575874">
    <property type="component" value="Unassembled WGS sequence"/>
</dbReference>
<feature type="non-terminal residue" evidence="2">
    <location>
        <position position="694"/>
    </location>
</feature>
<protein>
    <submittedName>
        <fullName evidence="2">SYCP1 protein</fullName>
    </submittedName>
</protein>
<dbReference type="PANTHER" id="PTHR46918">
    <property type="entry name" value="SYNAPTONEMAL COMPLEX PROTEIN 1"/>
    <property type="match status" value="1"/>
</dbReference>
<reference evidence="2 3" key="1">
    <citation type="submission" date="2019-09" db="EMBL/GenBank/DDBJ databases">
        <title>Bird 10,000 Genomes (B10K) Project - Family phase.</title>
        <authorList>
            <person name="Zhang G."/>
        </authorList>
    </citation>
    <scope>NUCLEOTIDE SEQUENCE [LARGE SCALE GENOMIC DNA]</scope>
    <source>
        <strain evidence="2">OUT-0022</strain>
        <tissue evidence="2">Blood</tissue>
    </source>
</reference>
<dbReference type="GO" id="GO:0000802">
    <property type="term" value="C:transverse filament"/>
    <property type="evidence" value="ECO:0007669"/>
    <property type="project" value="TreeGrafter"/>
</dbReference>
<feature type="coiled-coil region" evidence="1">
    <location>
        <begin position="400"/>
        <end position="465"/>
    </location>
</feature>
<keyword evidence="1" id="KW-0175">Coiled coil</keyword>